<evidence type="ECO:0000256" key="3">
    <source>
        <dbReference type="ARBA" id="ARBA00022452"/>
    </source>
</evidence>
<dbReference type="SUPFAM" id="SSF56935">
    <property type="entry name" value="Porins"/>
    <property type="match status" value="1"/>
</dbReference>
<evidence type="ECO:0000313" key="10">
    <source>
        <dbReference type="Proteomes" id="UP000306918"/>
    </source>
</evidence>
<dbReference type="SUPFAM" id="SSF49452">
    <property type="entry name" value="Starch-binding domain-like"/>
    <property type="match status" value="1"/>
</dbReference>
<dbReference type="Pfam" id="PF13620">
    <property type="entry name" value="CarboxypepD_reg"/>
    <property type="match status" value="1"/>
</dbReference>
<dbReference type="InterPro" id="IPR013784">
    <property type="entry name" value="Carb-bd-like_fold"/>
</dbReference>
<dbReference type="OrthoDB" id="9768147at2"/>
<keyword evidence="5 7" id="KW-0472">Membrane</keyword>
<dbReference type="PANTHER" id="PTHR30069">
    <property type="entry name" value="TONB-DEPENDENT OUTER MEMBRANE RECEPTOR"/>
    <property type="match status" value="1"/>
</dbReference>
<dbReference type="GO" id="GO:0030246">
    <property type="term" value="F:carbohydrate binding"/>
    <property type="evidence" value="ECO:0007669"/>
    <property type="project" value="InterPro"/>
</dbReference>
<dbReference type="InterPro" id="IPR057601">
    <property type="entry name" value="Oar-like_b-barrel"/>
</dbReference>
<evidence type="ECO:0000256" key="1">
    <source>
        <dbReference type="ARBA" id="ARBA00004571"/>
    </source>
</evidence>
<dbReference type="InterPro" id="IPR039426">
    <property type="entry name" value="TonB-dep_rcpt-like"/>
</dbReference>
<keyword evidence="3" id="KW-1134">Transmembrane beta strand</keyword>
<dbReference type="GO" id="GO:0015344">
    <property type="term" value="F:siderophore uptake transmembrane transporter activity"/>
    <property type="evidence" value="ECO:0007669"/>
    <property type="project" value="TreeGrafter"/>
</dbReference>
<organism evidence="9 10">
    <name type="scientific">Niastella caeni</name>
    <dbReference type="NCBI Taxonomy" id="2569763"/>
    <lineage>
        <taxon>Bacteria</taxon>
        <taxon>Pseudomonadati</taxon>
        <taxon>Bacteroidota</taxon>
        <taxon>Chitinophagia</taxon>
        <taxon>Chitinophagales</taxon>
        <taxon>Chitinophagaceae</taxon>
        <taxon>Niastella</taxon>
    </lineage>
</organism>
<dbReference type="GO" id="GO:0009279">
    <property type="term" value="C:cell outer membrane"/>
    <property type="evidence" value="ECO:0007669"/>
    <property type="project" value="UniProtKB-SubCell"/>
</dbReference>
<protein>
    <submittedName>
        <fullName evidence="9">TonB-dependent receptor</fullName>
    </submittedName>
</protein>
<dbReference type="Gene3D" id="2.60.40.1120">
    <property type="entry name" value="Carboxypeptidase-like, regulatory domain"/>
    <property type="match status" value="1"/>
</dbReference>
<dbReference type="EMBL" id="STFF01000001">
    <property type="protein sequence ID" value="THU40654.1"/>
    <property type="molecule type" value="Genomic_DNA"/>
</dbReference>
<dbReference type="AlphaFoldDB" id="A0A4S8I254"/>
<evidence type="ECO:0000259" key="8">
    <source>
        <dbReference type="Pfam" id="PF25183"/>
    </source>
</evidence>
<sequence length="1105" mass="122876">MLAPLTVIVPHVNYIDKLKHRYMRKLKAYLLSLLLVCTGVLSGYSQVTTSSMSGVVKSSKGEPLVGATVVARHEPTGSAFTTITRTGGIFDLTNLPPGGPYTVTITYAGYAAYKRSDINIPLGEKFDLLGELADKEMTSVIVTAAGRRVATEKTGASTNISNRLVQNMPNIARSLTNLTRVTPQSNGNSFAGMNNRFNNIMIDGSLFNNNFGRSGDGMVPGGATSAVSIDAVDQVQVNIAPYDVRQAGFVGSGINAVTRRGTNNWYGTAYGYYRNQEFTGKKVKETDVPNAKRSTKIFGGSIGGPIIKDKLFFFFNVESEKRTQPGQTYVAKKSASDTDPNATSVLASDLNTLRTYLINTYSYDPGGYEGYDFETDNTKFLGRVDWNINTKHRLTLRYTNSETNDDDMVNSASVTGVTANRINNSRRGGATGGMAYEGTNFKNNVKVWSGVIELNSTFNNKWSNQFIASYTNNELIRVPNSNMPFADIMRDANNVYISFGTDLFSYKNEIRDKAFNVANNLTYIMGKHTFTGGANFDAMQFANSFTSAGGPSYYRYNSLNDFLNNTAPAVFAVAYDPSNPKGIKVPEAKFSQLGFYLQDIFTITNKLKVTYGLRMDIPIYPYDPPRNPALEQVYFKDENLMDERFDVSKWPDAKPLWSPRLGFTYDAKGDKSLIVRGGTGIFTGRIPFIWLVNQVGDNGVVRALYQPTGAALSAIRYNKDRTTYIPTNPPVVGTTIPSGSSYSAAAKDFKMPQVWRSNLAVDKRFANNYTATFEAIYTKMINNVYFRNANLGWQTGNLGGVADKRPTYQTRLNSNVSQMIVMDNTSKGYSLALTAQLQKAFSNKWEAGIAYTYTLAKEVALGSSDQSGSGWNTNNIIFNPNQPDLGYSNYSVPHRIVANVSYRLEYLTNRMATTFSLFYSGQPQERYSFRYGGDINGDGQSNDVIYIPKDPSEISFVDAFTANGVTYTAQQQSDAFFKFIENDKYLKDHKGEYMTKYGAKLPWNHTVDLRVLQDFIYRRGTTKHTLQFSVDIINLLNLLNSEWGYRYSYNYGTFQDMGILGLPSGFSQAAPRYTFNPTNPTKAYQPNFSTTSTWGIQLGLRYIFN</sequence>
<keyword evidence="2" id="KW-0813">Transport</keyword>
<evidence type="ECO:0000313" key="9">
    <source>
        <dbReference type="EMBL" id="THU40654.1"/>
    </source>
</evidence>
<feature type="transmembrane region" description="Helical" evidence="7">
    <location>
        <begin position="26"/>
        <end position="44"/>
    </location>
</feature>
<reference evidence="9 10" key="1">
    <citation type="submission" date="2019-04" db="EMBL/GenBank/DDBJ databases">
        <title>Niastella caeni sp. nov., isolated from activated sludge.</title>
        <authorList>
            <person name="Sheng M."/>
        </authorList>
    </citation>
    <scope>NUCLEOTIDE SEQUENCE [LARGE SCALE GENOMIC DNA]</scope>
    <source>
        <strain evidence="9 10">HX-2-15</strain>
    </source>
</reference>
<comment type="caution">
    <text evidence="9">The sequence shown here is derived from an EMBL/GenBank/DDBJ whole genome shotgun (WGS) entry which is preliminary data.</text>
</comment>
<keyword evidence="9" id="KW-0675">Receptor</keyword>
<evidence type="ECO:0000256" key="2">
    <source>
        <dbReference type="ARBA" id="ARBA00022448"/>
    </source>
</evidence>
<dbReference type="Pfam" id="PF25183">
    <property type="entry name" value="OMP_b-brl_4"/>
    <property type="match status" value="1"/>
</dbReference>
<dbReference type="InterPro" id="IPR036942">
    <property type="entry name" value="Beta-barrel_TonB_sf"/>
</dbReference>
<gene>
    <name evidence="9" type="ORF">FAM09_00640</name>
</gene>
<evidence type="ECO:0000256" key="4">
    <source>
        <dbReference type="ARBA" id="ARBA00022692"/>
    </source>
</evidence>
<proteinExistence type="predicted"/>
<comment type="subcellular location">
    <subcellularLocation>
        <location evidence="1">Cell outer membrane</location>
        <topology evidence="1">Multi-pass membrane protein</topology>
    </subcellularLocation>
</comment>
<evidence type="ECO:0000256" key="5">
    <source>
        <dbReference type="ARBA" id="ARBA00023136"/>
    </source>
</evidence>
<evidence type="ECO:0000256" key="6">
    <source>
        <dbReference type="ARBA" id="ARBA00023237"/>
    </source>
</evidence>
<dbReference type="GO" id="GO:0044718">
    <property type="term" value="P:siderophore transmembrane transport"/>
    <property type="evidence" value="ECO:0007669"/>
    <property type="project" value="TreeGrafter"/>
</dbReference>
<keyword evidence="7" id="KW-1133">Transmembrane helix</keyword>
<accession>A0A4S8I254</accession>
<dbReference type="Proteomes" id="UP000306918">
    <property type="component" value="Unassembled WGS sequence"/>
</dbReference>
<name>A0A4S8I254_9BACT</name>
<keyword evidence="10" id="KW-1185">Reference proteome</keyword>
<evidence type="ECO:0000256" key="7">
    <source>
        <dbReference type="SAM" id="Phobius"/>
    </source>
</evidence>
<keyword evidence="6" id="KW-0998">Cell outer membrane</keyword>
<keyword evidence="4 7" id="KW-0812">Transmembrane</keyword>
<dbReference type="Gene3D" id="2.40.170.20">
    <property type="entry name" value="TonB-dependent receptor, beta-barrel domain"/>
    <property type="match status" value="1"/>
</dbReference>
<dbReference type="PANTHER" id="PTHR30069:SF46">
    <property type="entry name" value="OAR PROTEIN"/>
    <property type="match status" value="1"/>
</dbReference>
<feature type="domain" description="TonB-dependent transporter Oar-like beta-barrel" evidence="8">
    <location>
        <begin position="257"/>
        <end position="1040"/>
    </location>
</feature>